<evidence type="ECO:0000256" key="5">
    <source>
        <dbReference type="ARBA" id="ARBA00023054"/>
    </source>
</evidence>
<keyword evidence="4 8" id="KW-0498">Mitosis</keyword>
<feature type="coiled-coil region" evidence="9">
    <location>
        <begin position="231"/>
        <end position="258"/>
    </location>
</feature>
<feature type="coiled-coil region" evidence="9">
    <location>
        <begin position="456"/>
        <end position="540"/>
    </location>
</feature>
<keyword evidence="5 9" id="KW-0175">Coiled coil</keyword>
<dbReference type="InterPro" id="IPR055260">
    <property type="entry name" value="Ndc80_CH"/>
</dbReference>
<comment type="similarity">
    <text evidence="1 8">Belongs to the NDC80/HEC1 family.</text>
</comment>
<comment type="subcellular location">
    <subcellularLocation>
        <location evidence="8">Chromosome</location>
        <location evidence="8">Centromere</location>
        <location evidence="8">Kinetochore</location>
    </subcellularLocation>
    <subcellularLocation>
        <location evidence="8">Nucleus</location>
    </subcellularLocation>
</comment>
<dbReference type="Gene3D" id="1.10.418.30">
    <property type="entry name" value="Ncd80 complex, Ncd80 subunit"/>
    <property type="match status" value="1"/>
</dbReference>
<keyword evidence="7 8" id="KW-0137">Centromere</keyword>
<evidence type="ECO:0000256" key="10">
    <source>
        <dbReference type="SAM" id="MobiDB-lite"/>
    </source>
</evidence>
<sequence>MRGVGGRRRVPRASAAPAPADGGPSLDFEVGDALGRRDSDASSLCSSRPSFSSAAAANPPLLSDRSSQSAALRAVNSYLSSQSAPFSLRPPLPSARDISDALRFLLARLDFPLPDAPGSSRALDDDVLLLLRLLGCPFKLSRSALKAPGTPHSWPPLLSALLWLTQLARLSDHLSQTPNNYAPSSSSSSSSSSPNNFLLFVAHSYSLFLLGDDDAAADLDDEYRAKTRAHVAAAAAAANALEREAADLDARLRALSAGPSRRQAAEAERALLAEDAEKFRAVVDSWGGKVAALEAALADWEKELEAKEREGGRIAGENAELRRRVDAQAVNVRDVERMRRELQAVERDVAEAESRRNALEEKAWELEASSARKMGELEVLTEECNQALRKLKLGVDFQYVLNAKGSSPAEVIGINYKTVLKPALSALAEDTKKLSVSKLEESIALQQQSRENTKILEEKKVRLAALQSKIDEIESHLSSRKNEMEDHASRCAAEAERMKEEISRKENQLNIVEKEAEVFLKSSEQKLQDAVRESDEETQLCARELLALIDAVSEYKEFMESTLSGIKSDLSEVANDVASLSSKLVSCGSNLGSSGLKSVC</sequence>
<dbReference type="Pfam" id="PF03801">
    <property type="entry name" value="Ndc80_HEC"/>
    <property type="match status" value="1"/>
</dbReference>
<dbReference type="EMBL" id="LR862145">
    <property type="protein sequence ID" value="CAD1826211.1"/>
    <property type="molecule type" value="Genomic_DNA"/>
</dbReference>
<proteinExistence type="inferred from homology"/>
<keyword evidence="2 8" id="KW-0158">Chromosome</keyword>
<evidence type="ECO:0000256" key="3">
    <source>
        <dbReference type="ARBA" id="ARBA00022618"/>
    </source>
</evidence>
<evidence type="ECO:0000256" key="7">
    <source>
        <dbReference type="ARBA" id="ARBA00023328"/>
    </source>
</evidence>
<keyword evidence="3 8" id="KW-0132">Cell division</keyword>
<dbReference type="PANTHER" id="PTHR46681:SF1">
    <property type="entry name" value="KINETOCHORE PROTEIN NDC80 HOMOLOG"/>
    <property type="match status" value="1"/>
</dbReference>
<evidence type="ECO:0000256" key="9">
    <source>
        <dbReference type="SAM" id="Coils"/>
    </source>
</evidence>
<keyword evidence="6 8" id="KW-0131">Cell cycle</keyword>
<evidence type="ECO:0000256" key="8">
    <source>
        <dbReference type="RuleBase" id="RU368072"/>
    </source>
</evidence>
<evidence type="ECO:0000259" key="11">
    <source>
        <dbReference type="Pfam" id="PF03801"/>
    </source>
</evidence>
<feature type="domain" description="Kinetochore protein Ndc80 CH" evidence="11">
    <location>
        <begin position="53"/>
        <end position="173"/>
    </location>
</feature>
<comment type="subunit">
    <text evidence="8">Component of the NDC80 complex.</text>
</comment>
<dbReference type="GO" id="GO:0031262">
    <property type="term" value="C:Ndc80 complex"/>
    <property type="evidence" value="ECO:0007669"/>
    <property type="project" value="UniProtKB-UniRule"/>
</dbReference>
<evidence type="ECO:0000256" key="4">
    <source>
        <dbReference type="ARBA" id="ARBA00022776"/>
    </source>
</evidence>
<evidence type="ECO:0000256" key="6">
    <source>
        <dbReference type="ARBA" id="ARBA00023306"/>
    </source>
</evidence>
<keyword evidence="8" id="KW-0995">Kinetochore</keyword>
<feature type="region of interest" description="Disordered" evidence="10">
    <location>
        <begin position="1"/>
        <end position="62"/>
    </location>
</feature>
<feature type="compositionally biased region" description="Low complexity" evidence="10">
    <location>
        <begin position="12"/>
        <end position="25"/>
    </location>
</feature>
<dbReference type="InterPro" id="IPR038273">
    <property type="entry name" value="Ndc80_sf"/>
</dbReference>
<protein>
    <recommendedName>
        <fullName evidence="8">Kinetochore protein NDC80</fullName>
    </recommendedName>
</protein>
<dbReference type="GO" id="GO:0005634">
    <property type="term" value="C:nucleus"/>
    <property type="evidence" value="ECO:0007669"/>
    <property type="project" value="UniProtKB-SubCell"/>
</dbReference>
<dbReference type="PANTHER" id="PTHR46681">
    <property type="entry name" value="KINETOCHORE PROTEIN NDC80 HOMOLOG"/>
    <property type="match status" value="1"/>
</dbReference>
<reference evidence="12" key="1">
    <citation type="submission" date="2020-07" db="EMBL/GenBank/DDBJ databases">
        <authorList>
            <person name="Lin J."/>
        </authorList>
    </citation>
    <scope>NUCLEOTIDE SEQUENCE</scope>
</reference>
<dbReference type="AlphaFoldDB" id="A0A6V7P5U5"/>
<keyword evidence="8" id="KW-0539">Nucleus</keyword>
<accession>A0A6V7P5U5</accession>
<name>A0A6V7P5U5_ANACO</name>
<dbReference type="InterPro" id="IPR055307">
    <property type="entry name" value="NDC80_plants"/>
</dbReference>
<gene>
    <name evidence="12" type="ORF">CB5_LOCUS9422</name>
</gene>
<dbReference type="GO" id="GO:0051301">
    <property type="term" value="P:cell division"/>
    <property type="evidence" value="ECO:0007669"/>
    <property type="project" value="UniProtKB-UniRule"/>
</dbReference>
<organism evidence="12">
    <name type="scientific">Ananas comosus var. bracteatus</name>
    <name type="common">red pineapple</name>
    <dbReference type="NCBI Taxonomy" id="296719"/>
    <lineage>
        <taxon>Eukaryota</taxon>
        <taxon>Viridiplantae</taxon>
        <taxon>Streptophyta</taxon>
        <taxon>Embryophyta</taxon>
        <taxon>Tracheophyta</taxon>
        <taxon>Spermatophyta</taxon>
        <taxon>Magnoliopsida</taxon>
        <taxon>Liliopsida</taxon>
        <taxon>Poales</taxon>
        <taxon>Bromeliaceae</taxon>
        <taxon>Bromelioideae</taxon>
        <taxon>Ananas</taxon>
    </lineage>
</organism>
<feature type="coiled-coil region" evidence="9">
    <location>
        <begin position="335"/>
        <end position="369"/>
    </location>
</feature>
<evidence type="ECO:0000256" key="2">
    <source>
        <dbReference type="ARBA" id="ARBA00022454"/>
    </source>
</evidence>
<feature type="compositionally biased region" description="Low complexity" evidence="10">
    <location>
        <begin position="41"/>
        <end position="62"/>
    </location>
</feature>
<feature type="compositionally biased region" description="Basic residues" evidence="10">
    <location>
        <begin position="1"/>
        <end position="11"/>
    </location>
</feature>
<evidence type="ECO:0000313" key="12">
    <source>
        <dbReference type="EMBL" id="CAD1826211.1"/>
    </source>
</evidence>
<comment type="function">
    <text evidence="8">Acts as a component of the essential kinetochore-associated NDC80 complex, which is required for chromosome segregation and spindle checkpoint activity.</text>
</comment>
<evidence type="ECO:0000256" key="1">
    <source>
        <dbReference type="ARBA" id="ARBA00007050"/>
    </source>
</evidence>
<dbReference type="GO" id="GO:0051315">
    <property type="term" value="P:attachment of mitotic spindle microtubules to kinetochore"/>
    <property type="evidence" value="ECO:0007669"/>
    <property type="project" value="UniProtKB-UniRule"/>
</dbReference>